<dbReference type="PANTHER" id="PTHR46652">
    <property type="entry name" value="LEUCINE-RICH REPEAT AND IQ DOMAIN-CONTAINING PROTEIN 1-RELATED"/>
    <property type="match status" value="1"/>
</dbReference>
<dbReference type="Proteomes" id="UP000674143">
    <property type="component" value="Chromosome 31"/>
</dbReference>
<evidence type="ECO:0000256" key="2">
    <source>
        <dbReference type="ARBA" id="ARBA00022737"/>
    </source>
</evidence>
<evidence type="ECO:0000313" key="3">
    <source>
        <dbReference type="EMBL" id="KAG5471652.1"/>
    </source>
</evidence>
<evidence type="ECO:0008006" key="5">
    <source>
        <dbReference type="Google" id="ProtNLM"/>
    </source>
</evidence>
<dbReference type="RefSeq" id="XP_067060769.1">
    <property type="nucleotide sequence ID" value="XM_067205217.1"/>
</dbReference>
<reference evidence="3 4" key="1">
    <citation type="submission" date="2021-02" db="EMBL/GenBank/DDBJ databases">
        <title>Leishmania (Mundinia) orientalis Genome sequencing and assembly.</title>
        <authorList>
            <person name="Almutairi H."/>
            <person name="Gatherer D."/>
        </authorList>
    </citation>
    <scope>NUCLEOTIDE SEQUENCE [LARGE SCALE GENOMIC DNA]</scope>
    <source>
        <strain evidence="3">LSCM4</strain>
    </source>
</reference>
<evidence type="ECO:0000313" key="4">
    <source>
        <dbReference type="Proteomes" id="UP000674143"/>
    </source>
</evidence>
<dbReference type="KEGG" id="loi:92359151"/>
<name>A0A836KG99_9TRYP</name>
<sequence>MMRGLADGNVATASAVPVGSSSHSTQQLSRAAATDILQYLPHIPSICCAAAHPHLRYARETVASRRAAEGSTRHRSDLYLCWDCTKNCEYHILSGAERELEADLPLLGWWLTRPFTANGEPMMMEVNVKPQAFSCPPLSSAPFAAAMATEASPTCFENILRILTQPPLQRTDVGISYLRSLIVSANYTEVSKTAVALLGQLTHLEKFESFTQFLALPLASLTSVRVLRLRNVKALTSLEPLLPLSGLSSISLCRCASLRSLGALSQLPELTELRVADCRVLDVRGDYSACRRLTSVSMRWCGDVLHVGDLRTLPNLHDLDCSYSGLRDMEGLAQLCARLRRLCLRGCQTIHELLRPMDVFAAGSGPTGVAVAAALPSAFPRRPITRATTGEVVALSAEKKTAATADTTAPAARTSLFPIQSAAQPSSAAFSQLEELDVGESSLASLSGLVQYAPKLRHLTVRECQQLHSLSPLGELLRLTSVDASFSGVDELQGLSESVSLEYLNLKNCVRLHTAAPLARVRSLREIDLGVPNQNCVICIHNVEDEGNDGSADAGRTLRHWSELFQRSSLTLPGPVGGAGEIRVDAAVTQRSSHGHRQHHIMRQEAEELLRQPLELLVAPEARLGGEVS</sequence>
<comment type="caution">
    <text evidence="3">The sequence shown here is derived from an EMBL/GenBank/DDBJ whole genome shotgun (WGS) entry which is preliminary data.</text>
</comment>
<gene>
    <name evidence="3" type="ORF">LSCM4_03203</name>
</gene>
<protein>
    <recommendedName>
        <fullName evidence="5">Leucine-rich repeat protein</fullName>
    </recommendedName>
</protein>
<keyword evidence="1" id="KW-0433">Leucine-rich repeat</keyword>
<dbReference type="Gene3D" id="3.80.10.10">
    <property type="entry name" value="Ribonuclease Inhibitor"/>
    <property type="match status" value="2"/>
</dbReference>
<keyword evidence="4" id="KW-1185">Reference proteome</keyword>
<dbReference type="EMBL" id="JAFHLR010000031">
    <property type="protein sequence ID" value="KAG5471652.1"/>
    <property type="molecule type" value="Genomic_DNA"/>
</dbReference>
<dbReference type="SUPFAM" id="SSF52058">
    <property type="entry name" value="L domain-like"/>
    <property type="match status" value="1"/>
</dbReference>
<dbReference type="InterPro" id="IPR050836">
    <property type="entry name" value="SDS22/Internalin_LRR"/>
</dbReference>
<organism evidence="3 4">
    <name type="scientific">Leishmania orientalis</name>
    <dbReference type="NCBI Taxonomy" id="2249476"/>
    <lineage>
        <taxon>Eukaryota</taxon>
        <taxon>Discoba</taxon>
        <taxon>Euglenozoa</taxon>
        <taxon>Kinetoplastea</taxon>
        <taxon>Metakinetoplastina</taxon>
        <taxon>Trypanosomatida</taxon>
        <taxon>Trypanosomatidae</taxon>
        <taxon>Leishmaniinae</taxon>
        <taxon>Leishmania</taxon>
    </lineage>
</organism>
<dbReference type="InterPro" id="IPR032675">
    <property type="entry name" value="LRR_dom_sf"/>
</dbReference>
<proteinExistence type="predicted"/>
<dbReference type="GeneID" id="92359151"/>
<dbReference type="PANTHER" id="PTHR46652:SF3">
    <property type="entry name" value="LEUCINE-RICH REPEAT-CONTAINING PROTEIN 9"/>
    <property type="match status" value="1"/>
</dbReference>
<accession>A0A836KG99</accession>
<keyword evidence="2" id="KW-0677">Repeat</keyword>
<dbReference type="AlphaFoldDB" id="A0A836KG99"/>
<evidence type="ECO:0000256" key="1">
    <source>
        <dbReference type="ARBA" id="ARBA00022614"/>
    </source>
</evidence>